<reference evidence="2" key="1">
    <citation type="submission" date="2022-12" db="EMBL/GenBank/DDBJ databases">
        <title>Chromosome-level genome assembly of the bean flower thrips Megalurothrips usitatus.</title>
        <authorList>
            <person name="Ma L."/>
            <person name="Liu Q."/>
            <person name="Li H."/>
            <person name="Cai W."/>
        </authorList>
    </citation>
    <scope>NUCLEOTIDE SEQUENCE</scope>
    <source>
        <strain evidence="2">Cailab_2022a</strain>
    </source>
</reference>
<accession>A0AAV7XSP9</accession>
<evidence type="ECO:0000256" key="1">
    <source>
        <dbReference type="SAM" id="MobiDB-lite"/>
    </source>
</evidence>
<sequence length="438" mass="48919">MVKTRGGVRQRPGRNRTKSAPRAVVRKNHKNLVKRDCQRQSLLKFISTTPVKVEPVDDEIRACPVDEAPAVPKPSSEQLVDRFITEAADHCDQAADVIVHAEQGQDDLQDVMDVINEQPEAVLDEMTVRASKKIAEEALSTAAAESQRKRMHREDGSEEELETVAAAPLAPSRRLLFADRPMKAKAPPAAEDQVQSQEVLAETPNRTQEKQDADTSDERSTPGRAKQNKTEDNLTDEGESSPNNAEDNSPGALGLKTHCANDHELLKIFTTQERKASEKATDPKTATNNMAGFVSRVIGYGEYFTDKGIYDDVLKGIAELFELTDEAEKWIISLITGRYDAHVSKLYNAAVRYIAVLLVWKEAIKNSTARFPFASAVQPLPSLEAVEAKCVQYTTHDTKNFTLSSKRYAKIIEQLTLNLKRSTFQWLHRRIVKKKNQS</sequence>
<name>A0AAV7XSP9_9NEOP</name>
<feature type="compositionally biased region" description="Basic and acidic residues" evidence="1">
    <location>
        <begin position="207"/>
        <end position="221"/>
    </location>
</feature>
<feature type="region of interest" description="Disordered" evidence="1">
    <location>
        <begin position="1"/>
        <end position="28"/>
    </location>
</feature>
<gene>
    <name evidence="2" type="ORF">ONE63_008119</name>
</gene>
<proteinExistence type="predicted"/>
<organism evidence="2 3">
    <name type="scientific">Megalurothrips usitatus</name>
    <name type="common">bean blossom thrips</name>
    <dbReference type="NCBI Taxonomy" id="439358"/>
    <lineage>
        <taxon>Eukaryota</taxon>
        <taxon>Metazoa</taxon>
        <taxon>Ecdysozoa</taxon>
        <taxon>Arthropoda</taxon>
        <taxon>Hexapoda</taxon>
        <taxon>Insecta</taxon>
        <taxon>Pterygota</taxon>
        <taxon>Neoptera</taxon>
        <taxon>Paraneoptera</taxon>
        <taxon>Thysanoptera</taxon>
        <taxon>Terebrantia</taxon>
        <taxon>Thripoidea</taxon>
        <taxon>Thripidae</taxon>
        <taxon>Megalurothrips</taxon>
    </lineage>
</organism>
<protein>
    <submittedName>
        <fullName evidence="2">Uncharacterized protein</fullName>
    </submittedName>
</protein>
<comment type="caution">
    <text evidence="2">The sequence shown here is derived from an EMBL/GenBank/DDBJ whole genome shotgun (WGS) entry which is preliminary data.</text>
</comment>
<keyword evidence="3" id="KW-1185">Reference proteome</keyword>
<dbReference type="AlphaFoldDB" id="A0AAV7XSP9"/>
<feature type="region of interest" description="Disordered" evidence="1">
    <location>
        <begin position="141"/>
        <end position="167"/>
    </location>
</feature>
<evidence type="ECO:0000313" key="3">
    <source>
        <dbReference type="Proteomes" id="UP001075354"/>
    </source>
</evidence>
<dbReference type="EMBL" id="JAPTSV010000006">
    <property type="protein sequence ID" value="KAJ1526531.1"/>
    <property type="molecule type" value="Genomic_DNA"/>
</dbReference>
<dbReference type="Proteomes" id="UP001075354">
    <property type="component" value="Chromosome 6"/>
</dbReference>
<feature type="compositionally biased region" description="Basic and acidic residues" evidence="1">
    <location>
        <begin position="146"/>
        <end position="155"/>
    </location>
</feature>
<feature type="region of interest" description="Disordered" evidence="1">
    <location>
        <begin position="183"/>
        <end position="256"/>
    </location>
</feature>
<evidence type="ECO:0000313" key="2">
    <source>
        <dbReference type="EMBL" id="KAJ1526531.1"/>
    </source>
</evidence>